<dbReference type="GO" id="GO:0003677">
    <property type="term" value="F:DNA binding"/>
    <property type="evidence" value="ECO:0007669"/>
    <property type="project" value="UniProtKB-UniRule"/>
</dbReference>
<dbReference type="EMBL" id="CM001167">
    <property type="protein sequence ID" value="EGJ72085.1"/>
    <property type="molecule type" value="Genomic_DNA"/>
</dbReference>
<evidence type="ECO:0000256" key="7">
    <source>
        <dbReference type="ARBA" id="ARBA00022884"/>
    </source>
</evidence>
<evidence type="ECO:0000256" key="2">
    <source>
        <dbReference type="ARBA" id="ARBA00022722"/>
    </source>
</evidence>
<dbReference type="InterPro" id="IPR041383">
    <property type="entry name" value="RuvC_III"/>
</dbReference>
<evidence type="ECO:0000256" key="10">
    <source>
        <dbReference type="ARBA" id="ARBA00023211"/>
    </source>
</evidence>
<dbReference type="NCBIfam" id="TIGR01865">
    <property type="entry name" value="cas_Csn1"/>
    <property type="match status" value="1"/>
</dbReference>
<accession>F3ZS64</accession>
<dbReference type="Pfam" id="PF16593">
    <property type="entry name" value="Cas9-BH"/>
    <property type="match status" value="1"/>
</dbReference>
<feature type="domain" description="HNH Cas9-type" evidence="13">
    <location>
        <begin position="792"/>
        <end position="959"/>
    </location>
</feature>
<dbReference type="HAMAP" id="MF_01480">
    <property type="entry name" value="Cas9"/>
    <property type="match status" value="1"/>
</dbReference>
<dbReference type="EC" id="3.1.-.-" evidence="12"/>
<evidence type="ECO:0000259" key="13">
    <source>
        <dbReference type="PROSITE" id="PS51749"/>
    </source>
</evidence>
<comment type="similarity">
    <text evidence="12">Belongs to the CRISPR-associated Cas9 family.</text>
</comment>
<evidence type="ECO:0000313" key="15">
    <source>
        <dbReference type="Proteomes" id="UP000018439"/>
    </source>
</evidence>
<dbReference type="GO" id="GO:0046872">
    <property type="term" value="F:metal ion binding"/>
    <property type="evidence" value="ECO:0007669"/>
    <property type="project" value="UniProtKB-UniRule"/>
</dbReference>
<dbReference type="GO" id="GO:0051607">
    <property type="term" value="P:defense response to virus"/>
    <property type="evidence" value="ECO:0007669"/>
    <property type="project" value="UniProtKB-UniRule"/>
</dbReference>
<dbReference type="HOGENOM" id="CLU_004928_0_0_10"/>
<keyword evidence="2 12" id="KW-0540">Nuclease</keyword>
<sequence length="1504" mass="176450">MKKVLGLDIGTNSVGWAVVNQNDKGEFLSIEKIGSRIIPMSQDVMDKFGAGQTESSTAQRTQYRGVRRLRERSLLRRERLHRVLHILHFLPQHYDAAIGWNKKENKTYGKFLPGVEVNIPWVATDQGHQFIFMDSYAEMLKDLKQHQPHLFEKSSTPVPLDWTIYYLRKKALTQAISKEELAWILLNFNQKRGYYQLRGEEVEDNTKREEFYALKVVKVELDKDNTSAKTWYKVHLENGFIYPCPSDTPIDSWVGMVKDFIVTTTLEKDGSEKRTADGEIKRSFRAPKEDDWTLLKKKTESELEKSGKQVGAFIYDTLLSNPDQKIIGGLIKTIERKYYKKELEQILETQQKFIAELSDKKLFQACAEELYPLNDSHRENLLERDFKHLFVQDIIFYHRPLKTKKSLISNCTYEYRTFYKNGEKQISPIKCIAKSNPLFQEFRVWQFVQNLRILQRQRSEGDSIKYNVDVTAEFLKDENDIANLFTWLNERKVIKQDQLLKSYFKLKVNKETKELDYRWNYVDDKNKEYPCNATRTHILSFLEKCKEEKRIEDDRFVYSLWHLLYSVVEPIELRGALAKFAEREHLHPSFVDVFAQFPPLEKEYGSYSEKAIKRLLPLMRMGDYWHEDKIDVKTKQRIQRIIDGEADDDITHRSREKVENLRSITDFKGLPLWKAGYVVYNRHSESGELTKWKTPHELSNYIQNEFKQYSLRNPIVEQIVLETLRVVHDLWVKHGDFSEIHLELGRDIKNSSDKRKRMAERQQENENSRQRVLEMLIDLKKEAAFADLNPYSPSQQEKLRIVEDGVLRSNIEIPKDIEKITKSAKPTSRELTKYRLWLDQKYRSPYTGQPISLAQLFTSKYEIEHVIPQAKYFDDSFTNKVICESEVNKEKGSMLAHEFILKNGGSTVNVGGRQVQVLKNDAYVELINRLYGKNNPVKAKKLLAEDIDEVVGDFSERQLNDTRYISRVVQKLLSNIVREEDEQESTSKHVIGCSGQVTTALKKDWGLNDIWNKIIQPRFERLNEMTATEDYGVWQSPNHFQIRVPEEIQKGFTKKRIDHRHHAMDALVIACATRSHINYISNRSGQDRNAKFETTRTDLRSKLCYKENSSGNNYNYIFNKPWDTFTQDAHRALENIVVSHKQNLRVLTKTNNYTQFINKDGKKDLQKQVKGDHFAVRKPMHQETIYGRVSIRSIKEVALKKALENWKQIVDRTLKDKIRELIGAYGKYDAQTILKYFKDRDYKFNNLKINRVEVYEYDHNCAAVRKSIGDDLTIKQIERITDESIRKILMNHLSNYDDNLKEAFSPEGLMEMNKNIKELNGGKNHQPIYKVRLFEDLGSKFPLGVSHNNPDKYAIAAKGTNLFFGIYEDQEGKRMFDSIPLNIVIDRLKEKKSPVPETYNESKLKFHLSPNDLVYVPTDEEQKQPELVDVDHLSDEQKGRVYKAVSFTGNRAFFVNHRVSKVIHDYVEFGTKNKIENDDDKRSLKHICWKLKVNRLGEITDVKR</sequence>
<gene>
    <name evidence="12" type="primary">cas9</name>
    <name evidence="14" type="ORF">Bcop_1900</name>
</gene>
<evidence type="ECO:0000256" key="11">
    <source>
        <dbReference type="ARBA" id="ARBA00046380"/>
    </source>
</evidence>
<comment type="cofactor">
    <cofactor evidence="1">
        <name>Mg(2+)</name>
        <dbReference type="ChEBI" id="CHEBI:18420"/>
    </cofactor>
</comment>
<dbReference type="InterPro" id="IPR032239">
    <property type="entry name" value="Cas9-BH"/>
</dbReference>
<dbReference type="InterPro" id="IPR036397">
    <property type="entry name" value="RNaseH_sf"/>
</dbReference>
<keyword evidence="8 12" id="KW-0051">Antiviral defense</keyword>
<dbReference type="Pfam" id="PF13395">
    <property type="entry name" value="HNH_4"/>
    <property type="match status" value="1"/>
</dbReference>
<keyword evidence="4 12" id="KW-0255">Endonuclease</keyword>
<dbReference type="OrthoDB" id="9777169at2"/>
<keyword evidence="5 12" id="KW-0378">Hydrolase</keyword>
<evidence type="ECO:0000256" key="1">
    <source>
        <dbReference type="ARBA" id="ARBA00001946"/>
    </source>
</evidence>
<keyword evidence="10" id="KW-0464">Manganese</keyword>
<dbReference type="eggNOG" id="COG3513">
    <property type="taxonomic scope" value="Bacteria"/>
</dbReference>
<evidence type="ECO:0000256" key="8">
    <source>
        <dbReference type="ARBA" id="ARBA00023118"/>
    </source>
</evidence>
<dbReference type="Gene3D" id="3.30.420.10">
    <property type="entry name" value="Ribonuclease H-like superfamily/Ribonuclease H"/>
    <property type="match status" value="3"/>
</dbReference>
<evidence type="ECO:0000256" key="4">
    <source>
        <dbReference type="ARBA" id="ARBA00022759"/>
    </source>
</evidence>
<dbReference type="STRING" id="679937.Bcop_1900"/>
<dbReference type="InterPro" id="IPR003615">
    <property type="entry name" value="HNH_nuc"/>
</dbReference>
<protein>
    <recommendedName>
        <fullName evidence="12">CRISPR-associated endonuclease Cas9</fullName>
        <ecNumber evidence="12">3.1.-.-</ecNumber>
    </recommendedName>
</protein>
<evidence type="ECO:0000256" key="5">
    <source>
        <dbReference type="ARBA" id="ARBA00022801"/>
    </source>
</evidence>
<reference evidence="14 15" key="1">
    <citation type="journal article" date="2011" name="Stand. Genomic Sci.">
        <title>Non-contiguous finished genome sequence of Bacteroides coprosuis type strain (PC139).</title>
        <authorList>
            <person name="Land M."/>
            <person name="Held B."/>
            <person name="Gronow S."/>
            <person name="Abt B."/>
            <person name="Lucas S."/>
            <person name="Del Rio T.G."/>
            <person name="Nolan M."/>
            <person name="Tice H."/>
            <person name="Cheng J.F."/>
            <person name="Pitluck S."/>
            <person name="Liolios K."/>
            <person name="Pagani I."/>
            <person name="Ivanova N."/>
            <person name="Mavromatis K."/>
            <person name="Mikhailova N."/>
            <person name="Pati A."/>
            <person name="Tapia R."/>
            <person name="Han C."/>
            <person name="Goodwin L."/>
            <person name="Chen A."/>
            <person name="Palaniappan K."/>
            <person name="Hauser L."/>
            <person name="Brambilla E.M."/>
            <person name="Rohde M."/>
            <person name="Goker M."/>
            <person name="Detter J.C."/>
            <person name="Woyke T."/>
            <person name="Bristow J."/>
            <person name="Eisen J.A."/>
            <person name="Markowitz V."/>
            <person name="Hugenholtz P."/>
            <person name="Kyrpides N.C."/>
            <person name="Klenk H.P."/>
            <person name="Lapidus A."/>
        </authorList>
    </citation>
    <scope>NUCLEOTIDE SEQUENCE</scope>
    <source>
        <strain evidence="14 15">DSM 18011</strain>
    </source>
</reference>
<name>F3ZS64_9BACE</name>
<comment type="function">
    <text evidence="12">CRISPR (clustered regularly interspaced short palindromic repeat) is an adaptive immune system that provides protection against mobile genetic elements (viruses, transposable elements and conjugative plasmids). CRISPR clusters contain spacers, sequences complementary to antecedent mobile elements, and target invading nucleic acids. CRISPR clusters are transcribed and processed into CRISPR RNA (crRNA). In type II CRISPR systems correct processing of pre-crRNA requires a trans-encoded small RNA (tracrRNA), endogenous ribonuclease 3 (rnc) and this protein. The tracrRNA serves as a guide for ribonuclease 3-aided processing of pre-crRNA. Subsequently Cas9/crRNA/tracrRNA endonucleolytically cleaves linear or circular dsDNA target complementary to the spacer; Cas9 is inactive in the absence of the 2 guide RNAs (gRNA). Cas9 recognizes the protospacer adjacent motif (PAM) in the CRISPR repeat sequences to help distinguish self versus nonself, as targets within the bacterial CRISPR locus do not have PAMs. PAM recognition is also required for catalytic activity.</text>
</comment>
<dbReference type="Proteomes" id="UP000018439">
    <property type="component" value="Chromosome"/>
</dbReference>
<evidence type="ECO:0000256" key="9">
    <source>
        <dbReference type="ARBA" id="ARBA00023125"/>
    </source>
</evidence>
<keyword evidence="3" id="KW-0479">Metal-binding</keyword>
<feature type="active site" description="Proton acceptor for HNH nuclease domain" evidence="12">
    <location>
        <position position="865"/>
    </location>
</feature>
<dbReference type="GO" id="GO:0004519">
    <property type="term" value="F:endonuclease activity"/>
    <property type="evidence" value="ECO:0007669"/>
    <property type="project" value="UniProtKB-UniRule"/>
</dbReference>
<comment type="caution">
    <text evidence="12">Lacks conserved residue(s) required for the propagation of feature annotation.</text>
</comment>
<organism evidence="14 15">
    <name type="scientific">Bacteroides coprosuis DSM 18011</name>
    <dbReference type="NCBI Taxonomy" id="679937"/>
    <lineage>
        <taxon>Bacteria</taxon>
        <taxon>Pseudomonadati</taxon>
        <taxon>Bacteroidota</taxon>
        <taxon>Bacteroidia</taxon>
        <taxon>Bacteroidales</taxon>
        <taxon>Bacteroidaceae</taxon>
        <taxon>Bacteroides</taxon>
    </lineage>
</organism>
<dbReference type="InterPro" id="IPR028629">
    <property type="entry name" value="Cas9"/>
</dbReference>
<keyword evidence="7 12" id="KW-0694">RNA-binding</keyword>
<feature type="active site" description="For RuvC-like nuclease domain" evidence="12">
    <location>
        <position position="8"/>
    </location>
</feature>
<dbReference type="GO" id="GO:0043571">
    <property type="term" value="P:maintenance of CRISPR repeat elements"/>
    <property type="evidence" value="ECO:0007669"/>
    <property type="project" value="UniProtKB-UniRule"/>
</dbReference>
<dbReference type="PROSITE" id="PS51749">
    <property type="entry name" value="HNH_CAS9"/>
    <property type="match status" value="1"/>
</dbReference>
<evidence type="ECO:0000256" key="6">
    <source>
        <dbReference type="ARBA" id="ARBA00022842"/>
    </source>
</evidence>
<dbReference type="GO" id="GO:0016787">
    <property type="term" value="F:hydrolase activity"/>
    <property type="evidence" value="ECO:0007669"/>
    <property type="project" value="UniProtKB-KW"/>
</dbReference>
<keyword evidence="6" id="KW-0460">Magnesium</keyword>
<keyword evidence="15" id="KW-1185">Reference proteome</keyword>
<proteinExistence type="inferred from homology"/>
<comment type="domain">
    <text evidence="12">Has 2 endonuclease domains. The discontinuous RuvC-like domain cleaves the target DNA noncomplementary to crRNA while the HNH nuclease domain cleaves the target DNA complementary to crRNA.</text>
</comment>
<dbReference type="GO" id="GO:0003723">
    <property type="term" value="F:RNA binding"/>
    <property type="evidence" value="ECO:0007669"/>
    <property type="project" value="UniProtKB-UniRule"/>
</dbReference>
<evidence type="ECO:0000256" key="3">
    <source>
        <dbReference type="ARBA" id="ARBA00022723"/>
    </source>
</evidence>
<dbReference type="Gene3D" id="1.10.30.50">
    <property type="match status" value="1"/>
</dbReference>
<keyword evidence="9 12" id="KW-0238">DNA-binding</keyword>
<evidence type="ECO:0000256" key="12">
    <source>
        <dbReference type="HAMAP-Rule" id="MF_01480"/>
    </source>
</evidence>
<evidence type="ECO:0000313" key="14">
    <source>
        <dbReference type="EMBL" id="EGJ72085.1"/>
    </source>
</evidence>
<dbReference type="Pfam" id="PF18541">
    <property type="entry name" value="RuvC_III"/>
    <property type="match status" value="1"/>
</dbReference>
<dbReference type="InterPro" id="IPR033114">
    <property type="entry name" value="HNH_CAS9"/>
</dbReference>
<comment type="subunit">
    <text evidence="11 12">Monomer. Binds crRNA and tracrRNA.</text>
</comment>